<keyword evidence="3" id="KW-1185">Reference proteome</keyword>
<name>A0A2T3AQ50_AMORE</name>
<dbReference type="AlphaFoldDB" id="A0A2T3AQ50"/>
<dbReference type="RefSeq" id="XP_024716774.1">
    <property type="nucleotide sequence ID" value="XM_024869519.1"/>
</dbReference>
<dbReference type="InterPro" id="IPR052523">
    <property type="entry name" value="Trichothecene_AcTrans"/>
</dbReference>
<dbReference type="Proteomes" id="UP000241818">
    <property type="component" value="Unassembled WGS sequence"/>
</dbReference>
<dbReference type="PANTHER" id="PTHR42791:SF2">
    <property type="entry name" value="N-ACETYLTRANSFERASE DOMAIN-CONTAINING PROTEIN"/>
    <property type="match status" value="1"/>
</dbReference>
<sequence>DIASVHLAAFSSNILLHAQFPTPASLLALREFLRQDTLRDLRDPGKAVLVVRDTKASNLIVGFAKWDLPGHDASHSDITWPEGCREEYLKGYYEKVMAARDRVMGGRHCYCLTYVGTLPDYRGRGVGTMLTEWGLERARADRIPIYLDSTLSASSLYRRLGFVALDGISMTLPGTEDSGEPLIYEELSMLR</sequence>
<dbReference type="SUPFAM" id="SSF55729">
    <property type="entry name" value="Acyl-CoA N-acyltransferases (Nat)"/>
    <property type="match status" value="1"/>
</dbReference>
<feature type="non-terminal residue" evidence="2">
    <location>
        <position position="1"/>
    </location>
</feature>
<feature type="domain" description="N-acetyltransferase" evidence="1">
    <location>
        <begin position="58"/>
        <end position="191"/>
    </location>
</feature>
<dbReference type="Gene3D" id="3.40.630.30">
    <property type="match status" value="1"/>
</dbReference>
<protein>
    <recommendedName>
        <fullName evidence="1">N-acetyltransferase domain-containing protein</fullName>
    </recommendedName>
</protein>
<dbReference type="PROSITE" id="PS51186">
    <property type="entry name" value="GNAT"/>
    <property type="match status" value="1"/>
</dbReference>
<dbReference type="Pfam" id="PF00583">
    <property type="entry name" value="Acetyltransf_1"/>
    <property type="match status" value="1"/>
</dbReference>
<dbReference type="InParanoid" id="A0A2T3AQ50"/>
<dbReference type="EMBL" id="KZ679019">
    <property type="protein sequence ID" value="PSS07118.1"/>
    <property type="molecule type" value="Genomic_DNA"/>
</dbReference>
<evidence type="ECO:0000313" key="2">
    <source>
        <dbReference type="EMBL" id="PSS07118.1"/>
    </source>
</evidence>
<dbReference type="PANTHER" id="PTHR42791">
    <property type="entry name" value="GNAT FAMILY ACETYLTRANSFERASE"/>
    <property type="match status" value="1"/>
</dbReference>
<dbReference type="InterPro" id="IPR000182">
    <property type="entry name" value="GNAT_dom"/>
</dbReference>
<accession>A0A2T3AQ50</accession>
<proteinExistence type="predicted"/>
<gene>
    <name evidence="2" type="ORF">M430DRAFT_71885</name>
</gene>
<dbReference type="GO" id="GO:0016747">
    <property type="term" value="F:acyltransferase activity, transferring groups other than amino-acyl groups"/>
    <property type="evidence" value="ECO:0007669"/>
    <property type="project" value="InterPro"/>
</dbReference>
<reference evidence="2 3" key="1">
    <citation type="journal article" date="2018" name="New Phytol.">
        <title>Comparative genomics and transcriptomics depict ericoid mycorrhizal fungi as versatile saprotrophs and plant mutualists.</title>
        <authorList>
            <person name="Martino E."/>
            <person name="Morin E."/>
            <person name="Grelet G.A."/>
            <person name="Kuo A."/>
            <person name="Kohler A."/>
            <person name="Daghino S."/>
            <person name="Barry K.W."/>
            <person name="Cichocki N."/>
            <person name="Clum A."/>
            <person name="Dockter R.B."/>
            <person name="Hainaut M."/>
            <person name="Kuo R.C."/>
            <person name="LaButti K."/>
            <person name="Lindahl B.D."/>
            <person name="Lindquist E.A."/>
            <person name="Lipzen A."/>
            <person name="Khouja H.R."/>
            <person name="Magnuson J."/>
            <person name="Murat C."/>
            <person name="Ohm R.A."/>
            <person name="Singer S.W."/>
            <person name="Spatafora J.W."/>
            <person name="Wang M."/>
            <person name="Veneault-Fourrey C."/>
            <person name="Henrissat B."/>
            <person name="Grigoriev I.V."/>
            <person name="Martin F.M."/>
            <person name="Perotto S."/>
        </authorList>
    </citation>
    <scope>NUCLEOTIDE SEQUENCE [LARGE SCALE GENOMIC DNA]</scope>
    <source>
        <strain evidence="2 3">ATCC 22711</strain>
    </source>
</reference>
<feature type="non-terminal residue" evidence="2">
    <location>
        <position position="191"/>
    </location>
</feature>
<organism evidence="2 3">
    <name type="scientific">Amorphotheca resinae ATCC 22711</name>
    <dbReference type="NCBI Taxonomy" id="857342"/>
    <lineage>
        <taxon>Eukaryota</taxon>
        <taxon>Fungi</taxon>
        <taxon>Dikarya</taxon>
        <taxon>Ascomycota</taxon>
        <taxon>Pezizomycotina</taxon>
        <taxon>Leotiomycetes</taxon>
        <taxon>Helotiales</taxon>
        <taxon>Amorphothecaceae</taxon>
        <taxon>Amorphotheca</taxon>
    </lineage>
</organism>
<dbReference type="CDD" id="cd04301">
    <property type="entry name" value="NAT_SF"/>
    <property type="match status" value="1"/>
</dbReference>
<dbReference type="InterPro" id="IPR016181">
    <property type="entry name" value="Acyl_CoA_acyltransferase"/>
</dbReference>
<evidence type="ECO:0000259" key="1">
    <source>
        <dbReference type="PROSITE" id="PS51186"/>
    </source>
</evidence>
<dbReference type="OrthoDB" id="196847at2759"/>
<evidence type="ECO:0000313" key="3">
    <source>
        <dbReference type="Proteomes" id="UP000241818"/>
    </source>
</evidence>
<dbReference type="GeneID" id="36577600"/>